<protein>
    <submittedName>
        <fullName evidence="2">Uncharacterized protein</fullName>
    </submittedName>
</protein>
<organism evidence="2 3">
    <name type="scientific">Haematococcus lacustris</name>
    <name type="common">Green alga</name>
    <name type="synonym">Haematococcus pluvialis</name>
    <dbReference type="NCBI Taxonomy" id="44745"/>
    <lineage>
        <taxon>Eukaryota</taxon>
        <taxon>Viridiplantae</taxon>
        <taxon>Chlorophyta</taxon>
        <taxon>core chlorophytes</taxon>
        <taxon>Chlorophyceae</taxon>
        <taxon>CS clade</taxon>
        <taxon>Chlamydomonadales</taxon>
        <taxon>Haematococcaceae</taxon>
        <taxon>Haematococcus</taxon>
    </lineage>
</organism>
<evidence type="ECO:0000313" key="2">
    <source>
        <dbReference type="EMBL" id="GFH29610.1"/>
    </source>
</evidence>
<name>A0A6A0AA19_HAELA</name>
<sequence length="95" mass="10912">MKGGQHLKASHPPSAQEQPRPAKKRAGREQLELAWEQHAARHTASSAGPSPLQQVERYEVEYIDLHHCFSLTVWSGCKEWANPLHFFCWPRSQIQ</sequence>
<accession>A0A6A0AA19</accession>
<feature type="non-terminal residue" evidence="2">
    <location>
        <position position="95"/>
    </location>
</feature>
<gene>
    <name evidence="2" type="ORF">HaLaN_28299</name>
</gene>
<proteinExistence type="predicted"/>
<evidence type="ECO:0000256" key="1">
    <source>
        <dbReference type="SAM" id="MobiDB-lite"/>
    </source>
</evidence>
<dbReference type="AlphaFoldDB" id="A0A6A0AA19"/>
<comment type="caution">
    <text evidence="2">The sequence shown here is derived from an EMBL/GenBank/DDBJ whole genome shotgun (WGS) entry which is preliminary data.</text>
</comment>
<feature type="region of interest" description="Disordered" evidence="1">
    <location>
        <begin position="1"/>
        <end position="31"/>
    </location>
</feature>
<evidence type="ECO:0000313" key="3">
    <source>
        <dbReference type="Proteomes" id="UP000485058"/>
    </source>
</evidence>
<reference evidence="2 3" key="1">
    <citation type="submission" date="2020-02" db="EMBL/GenBank/DDBJ databases">
        <title>Draft genome sequence of Haematococcus lacustris strain NIES-144.</title>
        <authorList>
            <person name="Morimoto D."/>
            <person name="Nakagawa S."/>
            <person name="Yoshida T."/>
            <person name="Sawayama S."/>
        </authorList>
    </citation>
    <scope>NUCLEOTIDE SEQUENCE [LARGE SCALE GENOMIC DNA]</scope>
    <source>
        <strain evidence="2 3">NIES-144</strain>
    </source>
</reference>
<keyword evidence="3" id="KW-1185">Reference proteome</keyword>
<dbReference type="EMBL" id="BLLF01004436">
    <property type="protein sequence ID" value="GFH29610.1"/>
    <property type="molecule type" value="Genomic_DNA"/>
</dbReference>
<dbReference type="Proteomes" id="UP000485058">
    <property type="component" value="Unassembled WGS sequence"/>
</dbReference>